<dbReference type="InterPro" id="IPR005467">
    <property type="entry name" value="His_kinase_dom"/>
</dbReference>
<feature type="transmembrane region" description="Helical" evidence="14">
    <location>
        <begin position="149"/>
        <end position="169"/>
    </location>
</feature>
<evidence type="ECO:0000259" key="16">
    <source>
        <dbReference type="PROSITE" id="PS50112"/>
    </source>
</evidence>
<dbReference type="InterPro" id="IPR000014">
    <property type="entry name" value="PAS"/>
</dbReference>
<evidence type="ECO:0000256" key="8">
    <source>
        <dbReference type="ARBA" id="ARBA00022741"/>
    </source>
</evidence>
<feature type="transmembrane region" description="Helical" evidence="14">
    <location>
        <begin position="85"/>
        <end position="111"/>
    </location>
</feature>
<dbReference type="Gene3D" id="3.30.565.10">
    <property type="entry name" value="Histidine kinase-like ATPase, C-terminal domain"/>
    <property type="match status" value="1"/>
</dbReference>
<comment type="caution">
    <text evidence="18">The sequence shown here is derived from an EMBL/GenBank/DDBJ whole genome shotgun (WGS) entry which is preliminary data.</text>
</comment>
<evidence type="ECO:0000256" key="7">
    <source>
        <dbReference type="ARBA" id="ARBA00022692"/>
    </source>
</evidence>
<gene>
    <name evidence="18" type="ORF">SM124_08070</name>
</gene>
<evidence type="ECO:0000256" key="10">
    <source>
        <dbReference type="ARBA" id="ARBA00022840"/>
    </source>
</evidence>
<dbReference type="PANTHER" id="PTHR43065">
    <property type="entry name" value="SENSOR HISTIDINE KINASE"/>
    <property type="match status" value="1"/>
</dbReference>
<dbReference type="SUPFAM" id="SSF55874">
    <property type="entry name" value="ATPase domain of HSP90 chaperone/DNA topoisomerase II/histidine kinase"/>
    <property type="match status" value="1"/>
</dbReference>
<dbReference type="SMART" id="SM00387">
    <property type="entry name" value="HATPase_c"/>
    <property type="match status" value="1"/>
</dbReference>
<keyword evidence="13 14" id="KW-0472">Membrane</keyword>
<dbReference type="EMBL" id="JAXOFX010000004">
    <property type="protein sequence ID" value="MDZ5471700.1"/>
    <property type="molecule type" value="Genomic_DNA"/>
</dbReference>
<dbReference type="PRINTS" id="PR00344">
    <property type="entry name" value="BCTRLSENSOR"/>
</dbReference>
<feature type="transmembrane region" description="Helical" evidence="14">
    <location>
        <begin position="175"/>
        <end position="200"/>
    </location>
</feature>
<dbReference type="InterPro" id="IPR036097">
    <property type="entry name" value="HisK_dim/P_sf"/>
</dbReference>
<evidence type="ECO:0000256" key="9">
    <source>
        <dbReference type="ARBA" id="ARBA00022777"/>
    </source>
</evidence>
<keyword evidence="4" id="KW-1003">Cell membrane</keyword>
<keyword evidence="11 14" id="KW-1133">Transmembrane helix</keyword>
<keyword evidence="12" id="KW-0902">Two-component regulatory system</keyword>
<protein>
    <recommendedName>
        <fullName evidence="3">histidine kinase</fullName>
        <ecNumber evidence="3">2.7.13.3</ecNumber>
    </recommendedName>
</protein>
<evidence type="ECO:0000313" key="19">
    <source>
        <dbReference type="Proteomes" id="UP001290455"/>
    </source>
</evidence>
<dbReference type="InterPro" id="IPR003594">
    <property type="entry name" value="HATPase_dom"/>
</dbReference>
<keyword evidence="7 14" id="KW-0812">Transmembrane</keyword>
<accession>A0ABU5IX54</accession>
<keyword evidence="19" id="KW-1185">Reference proteome</keyword>
<dbReference type="Pfam" id="PF00512">
    <property type="entry name" value="HisKA"/>
    <property type="match status" value="1"/>
</dbReference>
<dbReference type="Pfam" id="PF08447">
    <property type="entry name" value="PAS_3"/>
    <property type="match status" value="1"/>
</dbReference>
<evidence type="ECO:0000259" key="15">
    <source>
        <dbReference type="PROSITE" id="PS50109"/>
    </source>
</evidence>
<dbReference type="Pfam" id="PF07694">
    <property type="entry name" value="5TM-5TMR_LYT"/>
    <property type="match status" value="1"/>
</dbReference>
<reference evidence="18 19" key="1">
    <citation type="submission" date="2023-11" db="EMBL/GenBank/DDBJ databases">
        <title>Bacillus jintuensis, isolated from a mudflat on the Beibu Gulf coast.</title>
        <authorList>
            <person name="Li M."/>
        </authorList>
    </citation>
    <scope>NUCLEOTIDE SEQUENCE [LARGE SCALE GENOMIC DNA]</scope>
    <source>
        <strain evidence="18 19">31A1R</strain>
    </source>
</reference>
<evidence type="ECO:0000256" key="6">
    <source>
        <dbReference type="ARBA" id="ARBA00022679"/>
    </source>
</evidence>
<organism evidence="18 19">
    <name type="scientific">Robertmurraya mangrovi</name>
    <dbReference type="NCBI Taxonomy" id="3098077"/>
    <lineage>
        <taxon>Bacteria</taxon>
        <taxon>Bacillati</taxon>
        <taxon>Bacillota</taxon>
        <taxon>Bacilli</taxon>
        <taxon>Bacillales</taxon>
        <taxon>Bacillaceae</taxon>
        <taxon>Robertmurraya</taxon>
    </lineage>
</organism>
<evidence type="ECO:0000313" key="18">
    <source>
        <dbReference type="EMBL" id="MDZ5471700.1"/>
    </source>
</evidence>
<evidence type="ECO:0000256" key="13">
    <source>
        <dbReference type="ARBA" id="ARBA00023136"/>
    </source>
</evidence>
<keyword evidence="5" id="KW-0597">Phosphoprotein</keyword>
<dbReference type="InterPro" id="IPR000700">
    <property type="entry name" value="PAS-assoc_C"/>
</dbReference>
<dbReference type="InterPro" id="IPR011620">
    <property type="entry name" value="Sig_transdc_His_kinase_LytS_TM"/>
</dbReference>
<dbReference type="Gene3D" id="3.30.450.20">
    <property type="entry name" value="PAS domain"/>
    <property type="match status" value="1"/>
</dbReference>
<dbReference type="InterPro" id="IPR001610">
    <property type="entry name" value="PAC"/>
</dbReference>
<dbReference type="InterPro" id="IPR013655">
    <property type="entry name" value="PAS_fold_3"/>
</dbReference>
<comment type="catalytic activity">
    <reaction evidence="1">
        <text>ATP + protein L-histidine = ADP + protein N-phospho-L-histidine.</text>
        <dbReference type="EC" id="2.7.13.3"/>
    </reaction>
</comment>
<dbReference type="PANTHER" id="PTHR43065:SF34">
    <property type="entry name" value="SPORULATION KINASE A"/>
    <property type="match status" value="1"/>
</dbReference>
<feature type="domain" description="Histidine kinase" evidence="15">
    <location>
        <begin position="355"/>
        <end position="559"/>
    </location>
</feature>
<dbReference type="PROSITE" id="PS50109">
    <property type="entry name" value="HIS_KIN"/>
    <property type="match status" value="1"/>
</dbReference>
<dbReference type="InterPro" id="IPR003661">
    <property type="entry name" value="HisK_dim/P_dom"/>
</dbReference>
<dbReference type="Pfam" id="PF02518">
    <property type="entry name" value="HATPase_c"/>
    <property type="match status" value="1"/>
</dbReference>
<name>A0ABU5IX54_9BACI</name>
<evidence type="ECO:0000256" key="5">
    <source>
        <dbReference type="ARBA" id="ARBA00022553"/>
    </source>
</evidence>
<proteinExistence type="predicted"/>
<feature type="transmembrane region" description="Helical" evidence="14">
    <location>
        <begin position="54"/>
        <end position="73"/>
    </location>
</feature>
<dbReference type="Proteomes" id="UP001290455">
    <property type="component" value="Unassembled WGS sequence"/>
</dbReference>
<evidence type="ECO:0000256" key="3">
    <source>
        <dbReference type="ARBA" id="ARBA00012438"/>
    </source>
</evidence>
<evidence type="ECO:0000256" key="14">
    <source>
        <dbReference type="SAM" id="Phobius"/>
    </source>
</evidence>
<dbReference type="SMART" id="SM00086">
    <property type="entry name" value="PAC"/>
    <property type="match status" value="1"/>
</dbReference>
<dbReference type="InterPro" id="IPR004358">
    <property type="entry name" value="Sig_transdc_His_kin-like_C"/>
</dbReference>
<dbReference type="CDD" id="cd00082">
    <property type="entry name" value="HisKA"/>
    <property type="match status" value="1"/>
</dbReference>
<dbReference type="SUPFAM" id="SSF55785">
    <property type="entry name" value="PYP-like sensor domain (PAS domain)"/>
    <property type="match status" value="1"/>
</dbReference>
<dbReference type="InterPro" id="IPR036890">
    <property type="entry name" value="HATPase_C_sf"/>
</dbReference>
<dbReference type="Gene3D" id="1.10.287.130">
    <property type="match status" value="1"/>
</dbReference>
<feature type="domain" description="PAC" evidence="17">
    <location>
        <begin position="290"/>
        <end position="342"/>
    </location>
</feature>
<keyword evidence="6" id="KW-0808">Transferase</keyword>
<dbReference type="CDD" id="cd00075">
    <property type="entry name" value="HATPase"/>
    <property type="match status" value="1"/>
</dbReference>
<dbReference type="EC" id="2.7.13.3" evidence="3"/>
<dbReference type="Gene3D" id="1.10.1760.20">
    <property type="match status" value="1"/>
</dbReference>
<evidence type="ECO:0000256" key="2">
    <source>
        <dbReference type="ARBA" id="ARBA00004651"/>
    </source>
</evidence>
<keyword evidence="9" id="KW-0418">Kinase</keyword>
<evidence type="ECO:0000256" key="11">
    <source>
        <dbReference type="ARBA" id="ARBA00022989"/>
    </source>
</evidence>
<dbReference type="InterPro" id="IPR035965">
    <property type="entry name" value="PAS-like_dom_sf"/>
</dbReference>
<evidence type="ECO:0000256" key="1">
    <source>
        <dbReference type="ARBA" id="ARBA00000085"/>
    </source>
</evidence>
<evidence type="ECO:0000256" key="12">
    <source>
        <dbReference type="ARBA" id="ARBA00023012"/>
    </source>
</evidence>
<feature type="transmembrane region" description="Helical" evidence="14">
    <location>
        <begin position="117"/>
        <end position="137"/>
    </location>
</feature>
<dbReference type="CDD" id="cd00130">
    <property type="entry name" value="PAS"/>
    <property type="match status" value="1"/>
</dbReference>
<evidence type="ECO:0000256" key="4">
    <source>
        <dbReference type="ARBA" id="ARBA00022475"/>
    </source>
</evidence>
<dbReference type="SUPFAM" id="SSF47384">
    <property type="entry name" value="Homodimeric domain of signal transducing histidine kinase"/>
    <property type="match status" value="1"/>
</dbReference>
<sequence length="560" mass="63265">MMIITVNKIMTGGSHLILLDYIINLSIFSLLVSTPLVIGSFIKHKFNQPFRNMKLWISLYAGVVSYILVMMSFQQDGYSYDIRYAPVILMFSYFGPIPGIITGGFALAARLLSSGNWYPAILGWTFIMVSFSLIYMFIKHYSTAKRNTYLFVTYLIVYVITVPILFNIFRNQPLFHLQYVLFVMLGVIIGSLLIESYVNLYKTIAERKKMEKTLAESEAKYRLIAENTSDLIMVLDHNQSVQYYSPSHQLVLGFDKGDLVEMDLGKLIHPDDSKMFGDCIKAMFENKGSITLEFRLIHKEGNAIEFESRCMPVKGNDDSIEHIVIVSRDISERKKAEEILLQSEKLSIVGELAAGVAHEIRNPLTTIKGFIQLYRSELGATKYNDLILSELERIEVITSELLSLGKPQAVKLDRVNLKDLLDDTLELLAPQANYDGIQFKMKSNGDAFPVIGEKNQIKQVFLNILKNSMESMENGGEIKIHLTKDQEGMCSISIEDEGCGIPEDLLPRLGEPFYSLKDKGTGLGIMICHKIIKQHHGSIHLSSMVNKGTIVEIKLPLVIE</sequence>
<dbReference type="PROSITE" id="PS50112">
    <property type="entry name" value="PAS"/>
    <property type="match status" value="1"/>
</dbReference>
<keyword evidence="8" id="KW-0547">Nucleotide-binding</keyword>
<keyword evidence="10 18" id="KW-0067">ATP-binding</keyword>
<feature type="domain" description="PAS" evidence="16">
    <location>
        <begin position="217"/>
        <end position="287"/>
    </location>
</feature>
<dbReference type="NCBIfam" id="TIGR00229">
    <property type="entry name" value="sensory_box"/>
    <property type="match status" value="1"/>
</dbReference>
<comment type="subcellular location">
    <subcellularLocation>
        <location evidence="2">Cell membrane</location>
        <topology evidence="2">Multi-pass membrane protein</topology>
    </subcellularLocation>
</comment>
<evidence type="ECO:0000259" key="17">
    <source>
        <dbReference type="PROSITE" id="PS50113"/>
    </source>
</evidence>
<dbReference type="GO" id="GO:0005524">
    <property type="term" value="F:ATP binding"/>
    <property type="evidence" value="ECO:0007669"/>
    <property type="project" value="UniProtKB-KW"/>
</dbReference>
<dbReference type="SMART" id="SM00091">
    <property type="entry name" value="PAS"/>
    <property type="match status" value="1"/>
</dbReference>
<dbReference type="PROSITE" id="PS50113">
    <property type="entry name" value="PAC"/>
    <property type="match status" value="1"/>
</dbReference>
<dbReference type="SMART" id="SM00388">
    <property type="entry name" value="HisKA"/>
    <property type="match status" value="1"/>
</dbReference>
<feature type="transmembrane region" description="Helical" evidence="14">
    <location>
        <begin position="21"/>
        <end position="42"/>
    </location>
</feature>